<evidence type="ECO:0000256" key="2">
    <source>
        <dbReference type="ARBA" id="ARBA00022692"/>
    </source>
</evidence>
<dbReference type="PANTHER" id="PTHR17920">
    <property type="entry name" value="TRANSMEMBRANE AND COILED-COIL DOMAIN-CONTAINING PROTEIN 4 TMCO4"/>
    <property type="match status" value="1"/>
</dbReference>
<dbReference type="GO" id="GO:0016020">
    <property type="term" value="C:membrane"/>
    <property type="evidence" value="ECO:0007669"/>
    <property type="project" value="UniProtKB-SubCell"/>
</dbReference>
<feature type="compositionally biased region" description="Polar residues" evidence="5">
    <location>
        <begin position="698"/>
        <end position="707"/>
    </location>
</feature>
<evidence type="ECO:0000256" key="3">
    <source>
        <dbReference type="ARBA" id="ARBA00022989"/>
    </source>
</evidence>
<feature type="compositionally biased region" description="Acidic residues" evidence="5">
    <location>
        <begin position="481"/>
        <end position="492"/>
    </location>
</feature>
<feature type="transmembrane region" description="Helical" evidence="6">
    <location>
        <begin position="1058"/>
        <end position="1088"/>
    </location>
</feature>
<evidence type="ECO:0000256" key="6">
    <source>
        <dbReference type="SAM" id="Phobius"/>
    </source>
</evidence>
<accession>A0A6P6RZJ9</accession>
<evidence type="ECO:0000313" key="7">
    <source>
        <dbReference type="Proteomes" id="UP000515125"/>
    </source>
</evidence>
<proteinExistence type="predicted"/>
<dbReference type="PANTHER" id="PTHR17920:SF3">
    <property type="entry name" value="TRANSMEMBRANE AND COILED-COIL DOMAIN-CONTAINING PROTEIN 4"/>
    <property type="match status" value="1"/>
</dbReference>
<evidence type="ECO:0000256" key="1">
    <source>
        <dbReference type="ARBA" id="ARBA00004141"/>
    </source>
</evidence>
<feature type="region of interest" description="Disordered" evidence="5">
    <location>
        <begin position="298"/>
        <end position="325"/>
    </location>
</feature>
<dbReference type="InterPro" id="IPR007941">
    <property type="entry name" value="DUF726"/>
</dbReference>
<feature type="region of interest" description="Disordered" evidence="5">
    <location>
        <begin position="610"/>
        <end position="630"/>
    </location>
</feature>
<dbReference type="OrthoDB" id="277931at2759"/>
<feature type="region of interest" description="Disordered" evidence="5">
    <location>
        <begin position="695"/>
        <end position="778"/>
    </location>
</feature>
<protein>
    <submittedName>
        <fullName evidence="8">Uncharacterized protein LOC34619488</fullName>
    </submittedName>
</protein>
<organism evidence="7 8">
    <name type="scientific">Cyclospora cayetanensis</name>
    <dbReference type="NCBI Taxonomy" id="88456"/>
    <lineage>
        <taxon>Eukaryota</taxon>
        <taxon>Sar</taxon>
        <taxon>Alveolata</taxon>
        <taxon>Apicomplexa</taxon>
        <taxon>Conoidasida</taxon>
        <taxon>Coccidia</taxon>
        <taxon>Eucoccidiorida</taxon>
        <taxon>Eimeriorina</taxon>
        <taxon>Eimeriidae</taxon>
        <taxon>Cyclospora</taxon>
    </lineage>
</organism>
<dbReference type="GeneID" id="34619488"/>
<dbReference type="AlphaFoldDB" id="A0A6P6RZJ9"/>
<feature type="region of interest" description="Disordered" evidence="5">
    <location>
        <begin position="44"/>
        <end position="120"/>
    </location>
</feature>
<dbReference type="Proteomes" id="UP000515125">
    <property type="component" value="Unplaced"/>
</dbReference>
<feature type="region of interest" description="Disordered" evidence="5">
    <location>
        <begin position="480"/>
        <end position="510"/>
    </location>
</feature>
<feature type="compositionally biased region" description="Basic and acidic residues" evidence="5">
    <location>
        <begin position="947"/>
        <end position="965"/>
    </location>
</feature>
<keyword evidence="3 6" id="KW-1133">Transmembrane helix</keyword>
<sequence>MPITVSRGRAGISTAETMYVSLVHEAVASAASLINAREAIGREGSLPAKNPELPAPKPAAARLSSSESHRLREDEACLAPSPELQGGEAAAPTGAGTGLESSRKPRSAKQRPLKQTLAQQPLQISQDTAENHQLPAVSAGGNPPVLLGEEGVAIRRIASEDAAATAASAAGAFSGCPPLASPHAIAPVELKDLPDVASAHPLPGNTPPVATHPAPRGSGGGETERSLLPLPTLSDSPRLCDIIETPPAEVLEAMGVKDILKASSGKFAFFGRTAAPTSAAQPRGDACTEAACSRSRVCTAKGSPSSPPGAALERHRAGASTRGIGSETDAVQLVAFAARQAVSEERAGGGADPEDTAFAASASAVRGVEAEGGAAAASPAFDGTVKRETFASSSSVGEEAAAADEERGGGTAATRATDPETSLPAETGNAEGSSRSGSSRKVRVKLRVRLKRRCNRREQMGAETRPNGVLGRVFCVGGTDSDADETLDEESQDGIGRDRGAAAATASGSDPLSAVCDVGVLATRVERVAAVAAAARGAAAATEIEAAAADCSSEALLKDRRQQQALLTPLSGDPRCPLVRDAQQQELIRQHTFDDTVPSRHPTAGALSIFTRGSSDSQHPRGVSGEIWTASSSKSEEELLAAGLMMMEDLSPEQAASITAELKAEASKRHQQQQVQISGAVRLAAPAAMHHPLRTDAETASASARSKTPQEHRPASPVLVEVRSGRLHGDASDEETACAAARPGEGKQLGKVAEQGRDAKLQQQEGEQQLEGESDEQKCERIEASIRFKAESDLNKRRAQMQALRADAERQLLSLQLLPPQVERLSTLPASFREAVFGVFVCLCLRHIEECDEEFRGEITEWVLGLLDALGSPQLLHLGAHIANCLRKPIAWREQLEKDGVRASDIVTLDPLIDKMTAFFAEKQEETDTLFRSVQSRLTANGASRSPSEEQDRDALPSSPQDREFAGISPTSPPLSMWTAEPPSYRVVFLRDLTTALVTSGTFDARIQMLLDRLAVELRINPLLLIRIQENLAADLLSILQANTKEGSKQKTWRRLKIAGAAVGGGVLLALTAGLAAPGIAAAVASLGSLPLSAFLASAGGMAALVSIFGAGGAGLTGWKYSRRIATVKVFEFLMLNGRSPSSLRVGIGISGYLRDDDDVTLPWVCSFPSPRCDLHALKWEPQVLKALGGMVVKMVSQDFAVSASKFYLQHTVLGGLTFALFWPIALMQYAAGLDNTWMLCRERAQQAGNILADAVSDKA</sequence>
<name>A0A6P6RZJ9_9EIME</name>
<keyword evidence="7" id="KW-1185">Reference proteome</keyword>
<gene>
    <name evidence="8" type="primary">LOC34619488</name>
</gene>
<feature type="transmembrane region" description="Helical" evidence="6">
    <location>
        <begin position="1213"/>
        <end position="1232"/>
    </location>
</feature>
<evidence type="ECO:0000256" key="4">
    <source>
        <dbReference type="ARBA" id="ARBA00023136"/>
    </source>
</evidence>
<comment type="subcellular location">
    <subcellularLocation>
        <location evidence="1">Membrane</location>
        <topology evidence="1">Multi-pass membrane protein</topology>
    </subcellularLocation>
</comment>
<feature type="transmembrane region" description="Helical" evidence="6">
    <location>
        <begin position="1094"/>
        <end position="1119"/>
    </location>
</feature>
<feature type="compositionally biased region" description="Low complexity" evidence="5">
    <location>
        <begin position="501"/>
        <end position="510"/>
    </location>
</feature>
<feature type="region of interest" description="Disordered" evidence="5">
    <location>
        <begin position="939"/>
        <end position="977"/>
    </location>
</feature>
<reference evidence="8" key="1">
    <citation type="submission" date="2025-08" db="UniProtKB">
        <authorList>
            <consortium name="RefSeq"/>
        </authorList>
    </citation>
    <scope>IDENTIFICATION</scope>
</reference>
<feature type="non-terminal residue" evidence="8">
    <location>
        <position position="1260"/>
    </location>
</feature>
<keyword evidence="2 6" id="KW-0812">Transmembrane</keyword>
<feature type="compositionally biased region" description="Low complexity" evidence="5">
    <location>
        <begin position="391"/>
        <end position="400"/>
    </location>
</feature>
<evidence type="ECO:0000256" key="5">
    <source>
        <dbReference type="SAM" id="MobiDB-lite"/>
    </source>
</evidence>
<dbReference type="RefSeq" id="XP_026192772.1">
    <property type="nucleotide sequence ID" value="XM_026336987.1"/>
</dbReference>
<feature type="region of interest" description="Disordered" evidence="5">
    <location>
        <begin position="196"/>
        <end position="231"/>
    </location>
</feature>
<dbReference type="Pfam" id="PF05277">
    <property type="entry name" value="DUF726"/>
    <property type="match status" value="1"/>
</dbReference>
<keyword evidence="4 6" id="KW-0472">Membrane</keyword>
<feature type="region of interest" description="Disordered" evidence="5">
    <location>
        <begin position="389"/>
        <end position="442"/>
    </location>
</feature>
<evidence type="ECO:0000313" key="8">
    <source>
        <dbReference type="RefSeq" id="XP_026192772.1"/>
    </source>
</evidence>